<dbReference type="Proteomes" id="UP001596494">
    <property type="component" value="Unassembled WGS sequence"/>
</dbReference>
<protein>
    <submittedName>
        <fullName evidence="3">Alpha/beta hydrolase</fullName>
    </submittedName>
</protein>
<dbReference type="SUPFAM" id="SSF53474">
    <property type="entry name" value="alpha/beta-Hydrolases"/>
    <property type="match status" value="1"/>
</dbReference>
<keyword evidence="4" id="KW-1185">Reference proteome</keyword>
<keyword evidence="1 3" id="KW-0378">Hydrolase</keyword>
<dbReference type="InterPro" id="IPR029058">
    <property type="entry name" value="AB_hydrolase_fold"/>
</dbReference>
<evidence type="ECO:0000259" key="2">
    <source>
        <dbReference type="Pfam" id="PF07859"/>
    </source>
</evidence>
<feature type="domain" description="Alpha/beta hydrolase fold-3" evidence="2">
    <location>
        <begin position="62"/>
        <end position="267"/>
    </location>
</feature>
<sequence length="301" mass="33692">MFTHIGAKLLRTLPNEEKKSSMVTTQSVEEIKEVLIETTVKPTLVTIYYPKTAGRRKLPVYINLHGGAFIINSKEMDDPYCRHIANQAGCAVINIDYAKAPEYPFPNAVEQSYEILQWIKENADYLNVQAEQVAVGGQSSGANIAAALCLLLKERHEPQPLLQVLSCPMLDFVTPHADKPEPDPRRAKFPQAANFLNKCYVPQQEQATDPLASPVLAENTNGIANALFIVAEHDAFNPEAKEYSQKLIESGVEVIYEQFDGCYHAFTHLGPEHKAEQAWSLIEQELTKVFKYEEMLETNSG</sequence>
<evidence type="ECO:0000313" key="4">
    <source>
        <dbReference type="Proteomes" id="UP001596494"/>
    </source>
</evidence>
<dbReference type="GO" id="GO:0016787">
    <property type="term" value="F:hydrolase activity"/>
    <property type="evidence" value="ECO:0007669"/>
    <property type="project" value="UniProtKB-KW"/>
</dbReference>
<dbReference type="PANTHER" id="PTHR48081">
    <property type="entry name" value="AB HYDROLASE SUPERFAMILY PROTEIN C4A8.06C"/>
    <property type="match status" value="1"/>
</dbReference>
<name>A0ABW2K2Q4_9BACI</name>
<gene>
    <name evidence="3" type="ORF">ACFQMN_06865</name>
</gene>
<dbReference type="Gene3D" id="3.40.50.1820">
    <property type="entry name" value="alpha/beta hydrolase"/>
    <property type="match status" value="1"/>
</dbReference>
<comment type="caution">
    <text evidence="3">The sequence shown here is derived from an EMBL/GenBank/DDBJ whole genome shotgun (WGS) entry which is preliminary data.</text>
</comment>
<dbReference type="EMBL" id="JBHTBY010000006">
    <property type="protein sequence ID" value="MFC7320597.1"/>
    <property type="molecule type" value="Genomic_DNA"/>
</dbReference>
<organism evidence="3 4">
    <name type="scientific">Halobacillus campisalis</name>
    <dbReference type="NCBI Taxonomy" id="435909"/>
    <lineage>
        <taxon>Bacteria</taxon>
        <taxon>Bacillati</taxon>
        <taxon>Bacillota</taxon>
        <taxon>Bacilli</taxon>
        <taxon>Bacillales</taxon>
        <taxon>Bacillaceae</taxon>
        <taxon>Halobacillus</taxon>
    </lineage>
</organism>
<reference evidence="4" key="1">
    <citation type="journal article" date="2019" name="Int. J. Syst. Evol. Microbiol.">
        <title>The Global Catalogue of Microorganisms (GCM) 10K type strain sequencing project: providing services to taxonomists for standard genome sequencing and annotation.</title>
        <authorList>
            <consortium name="The Broad Institute Genomics Platform"/>
            <consortium name="The Broad Institute Genome Sequencing Center for Infectious Disease"/>
            <person name="Wu L."/>
            <person name="Ma J."/>
        </authorList>
    </citation>
    <scope>NUCLEOTIDE SEQUENCE [LARGE SCALE GENOMIC DNA]</scope>
    <source>
        <strain evidence="4">CCUG 73951</strain>
    </source>
</reference>
<dbReference type="PANTHER" id="PTHR48081:SF8">
    <property type="entry name" value="ALPHA_BETA HYDROLASE FOLD-3 DOMAIN-CONTAINING PROTEIN-RELATED"/>
    <property type="match status" value="1"/>
</dbReference>
<accession>A0ABW2K2Q4</accession>
<dbReference type="RefSeq" id="WP_289214230.1">
    <property type="nucleotide sequence ID" value="NZ_JAPVRC010000001.1"/>
</dbReference>
<evidence type="ECO:0000313" key="3">
    <source>
        <dbReference type="EMBL" id="MFC7320597.1"/>
    </source>
</evidence>
<evidence type="ECO:0000256" key="1">
    <source>
        <dbReference type="ARBA" id="ARBA00022801"/>
    </source>
</evidence>
<proteinExistence type="predicted"/>
<dbReference type="Pfam" id="PF07859">
    <property type="entry name" value="Abhydrolase_3"/>
    <property type="match status" value="1"/>
</dbReference>
<dbReference type="InterPro" id="IPR013094">
    <property type="entry name" value="AB_hydrolase_3"/>
</dbReference>
<dbReference type="InterPro" id="IPR050300">
    <property type="entry name" value="GDXG_lipolytic_enzyme"/>
</dbReference>